<dbReference type="PROSITE" id="PS51257">
    <property type="entry name" value="PROKAR_LIPOPROTEIN"/>
    <property type="match status" value="1"/>
</dbReference>
<accession>A0ABP5NA03</accession>
<feature type="signal peptide" evidence="1">
    <location>
        <begin position="1"/>
        <end position="21"/>
    </location>
</feature>
<dbReference type="RefSeq" id="WP_346162725.1">
    <property type="nucleotide sequence ID" value="NZ_BAAAOQ010000008.1"/>
</dbReference>
<proteinExistence type="predicted"/>
<organism evidence="2 3">
    <name type="scientific">Streptomyces bangladeshensis</name>
    <dbReference type="NCBI Taxonomy" id="295352"/>
    <lineage>
        <taxon>Bacteria</taxon>
        <taxon>Bacillati</taxon>
        <taxon>Actinomycetota</taxon>
        <taxon>Actinomycetes</taxon>
        <taxon>Kitasatosporales</taxon>
        <taxon>Streptomycetaceae</taxon>
        <taxon>Streptomyces</taxon>
    </lineage>
</organism>
<reference evidence="3" key="1">
    <citation type="journal article" date="2019" name="Int. J. Syst. Evol. Microbiol.">
        <title>The Global Catalogue of Microorganisms (GCM) 10K type strain sequencing project: providing services to taxonomists for standard genome sequencing and annotation.</title>
        <authorList>
            <consortium name="The Broad Institute Genomics Platform"/>
            <consortium name="The Broad Institute Genome Sequencing Center for Infectious Disease"/>
            <person name="Wu L."/>
            <person name="Ma J."/>
        </authorList>
    </citation>
    <scope>NUCLEOTIDE SEQUENCE [LARGE SCALE GENOMIC DNA]</scope>
    <source>
        <strain evidence="3">JCM 14924</strain>
    </source>
</reference>
<evidence type="ECO:0000313" key="3">
    <source>
        <dbReference type="Proteomes" id="UP001501391"/>
    </source>
</evidence>
<sequence length="161" mass="15719">MSGQVRRSATAAVLVALTAVAGSGCSDDGGPASDAASKAASAAASVGSRAAEGLASATAEAKRRLDSVKGGVDAKKDVKLGATGTDDRGRSTVTVTADNTADTKKSFAVQVDFRDAGGNLLDVVVVTIPDVAAGKSGTATARSTHKLAGPVTAGLGTALRY</sequence>
<dbReference type="EMBL" id="BAAAOQ010000008">
    <property type="protein sequence ID" value="GAA2195655.1"/>
    <property type="molecule type" value="Genomic_DNA"/>
</dbReference>
<keyword evidence="3" id="KW-1185">Reference proteome</keyword>
<comment type="caution">
    <text evidence="2">The sequence shown here is derived from an EMBL/GenBank/DDBJ whole genome shotgun (WGS) entry which is preliminary data.</text>
</comment>
<gene>
    <name evidence="2" type="ORF">GCM10009787_26660</name>
</gene>
<evidence type="ECO:0008006" key="4">
    <source>
        <dbReference type="Google" id="ProtNLM"/>
    </source>
</evidence>
<evidence type="ECO:0000256" key="1">
    <source>
        <dbReference type="SAM" id="SignalP"/>
    </source>
</evidence>
<feature type="chain" id="PRO_5045868812" description="Lipoprotein" evidence="1">
    <location>
        <begin position="22"/>
        <end position="161"/>
    </location>
</feature>
<keyword evidence="1" id="KW-0732">Signal</keyword>
<dbReference type="Proteomes" id="UP001501391">
    <property type="component" value="Unassembled WGS sequence"/>
</dbReference>
<evidence type="ECO:0000313" key="2">
    <source>
        <dbReference type="EMBL" id="GAA2195655.1"/>
    </source>
</evidence>
<name>A0ABP5NA03_9ACTN</name>
<protein>
    <recommendedName>
        <fullName evidence="4">Lipoprotein</fullName>
    </recommendedName>
</protein>